<dbReference type="InterPro" id="IPR036152">
    <property type="entry name" value="Asp/glu_Ase-like_sf"/>
</dbReference>
<dbReference type="GO" id="GO:0006528">
    <property type="term" value="P:asparagine metabolic process"/>
    <property type="evidence" value="ECO:0007669"/>
    <property type="project" value="UniProtKB-ARBA"/>
</dbReference>
<dbReference type="PANTHER" id="PTHR11707:SF28">
    <property type="entry name" value="60 KDA LYSOPHOSPHOLIPASE"/>
    <property type="match status" value="1"/>
</dbReference>
<protein>
    <recommendedName>
        <fullName evidence="5">Asparaginase</fullName>
    </recommendedName>
</protein>
<gene>
    <name evidence="3" type="ORF">JVT61DRAFT_2221</name>
</gene>
<evidence type="ECO:0000256" key="1">
    <source>
        <dbReference type="PROSITE-ProRule" id="PRU10099"/>
    </source>
</evidence>
<feature type="region of interest" description="Disordered" evidence="2">
    <location>
        <begin position="67"/>
        <end position="89"/>
    </location>
</feature>
<dbReference type="InterPro" id="IPR020827">
    <property type="entry name" value="Asparaginase/glutaminase_AS1"/>
</dbReference>
<dbReference type="Proteomes" id="UP000683000">
    <property type="component" value="Unassembled WGS sequence"/>
</dbReference>
<dbReference type="InterPro" id="IPR037152">
    <property type="entry name" value="L-asparaginase_N_sf"/>
</dbReference>
<dbReference type="SUPFAM" id="SSF53774">
    <property type="entry name" value="Glutaminase/Asparaginase"/>
    <property type="match status" value="1"/>
</dbReference>
<dbReference type="EMBL" id="JAGFBS010000012">
    <property type="protein sequence ID" value="KAG6376245.1"/>
    <property type="molecule type" value="Genomic_DNA"/>
</dbReference>
<name>A0A8I2YQM5_9AGAM</name>
<dbReference type="GO" id="GO:0004067">
    <property type="term" value="F:asparaginase activity"/>
    <property type="evidence" value="ECO:0007669"/>
    <property type="project" value="TreeGrafter"/>
</dbReference>
<evidence type="ECO:0008006" key="5">
    <source>
        <dbReference type="Google" id="ProtNLM"/>
    </source>
</evidence>
<sequence>MEPAQPSDEARVLVIYTGGTIGMLLSAQGYVPEPFFLTETLRSQKRFHDPLQNSLYSHAASVNGYREWSTSGRSSPSATDSRLPDTSSISHPTLLVKSYRPIGSVRKLAPDASSTPIDDIQCEKIADDVYQARLPSFVTPRSVGPGLHGGKRIRYAILEVRDMVNETIQWQTSISVGPFIRQQQH</sequence>
<evidence type="ECO:0000313" key="3">
    <source>
        <dbReference type="EMBL" id="KAG6376245.1"/>
    </source>
</evidence>
<evidence type="ECO:0000256" key="2">
    <source>
        <dbReference type="SAM" id="MobiDB-lite"/>
    </source>
</evidence>
<dbReference type="Gene3D" id="3.40.50.1170">
    <property type="entry name" value="L-asparaginase, N-terminal domain"/>
    <property type="match status" value="1"/>
</dbReference>
<feature type="compositionally biased region" description="Polar residues" evidence="2">
    <location>
        <begin position="68"/>
        <end position="89"/>
    </location>
</feature>
<organism evidence="3 4">
    <name type="scientific">Boletus reticuloceps</name>
    <dbReference type="NCBI Taxonomy" id="495285"/>
    <lineage>
        <taxon>Eukaryota</taxon>
        <taxon>Fungi</taxon>
        <taxon>Dikarya</taxon>
        <taxon>Basidiomycota</taxon>
        <taxon>Agaricomycotina</taxon>
        <taxon>Agaricomycetes</taxon>
        <taxon>Agaricomycetidae</taxon>
        <taxon>Boletales</taxon>
        <taxon>Boletineae</taxon>
        <taxon>Boletaceae</taxon>
        <taxon>Boletoideae</taxon>
        <taxon>Boletus</taxon>
    </lineage>
</organism>
<keyword evidence="4" id="KW-1185">Reference proteome</keyword>
<evidence type="ECO:0000313" key="4">
    <source>
        <dbReference type="Proteomes" id="UP000683000"/>
    </source>
</evidence>
<dbReference type="PROSITE" id="PS00144">
    <property type="entry name" value="ASN_GLN_ASE_1"/>
    <property type="match status" value="1"/>
</dbReference>
<dbReference type="AlphaFoldDB" id="A0A8I2YQM5"/>
<comment type="caution">
    <text evidence="3">The sequence shown here is derived from an EMBL/GenBank/DDBJ whole genome shotgun (WGS) entry which is preliminary data.</text>
</comment>
<reference evidence="3" key="1">
    <citation type="submission" date="2021-03" db="EMBL/GenBank/DDBJ databases">
        <title>Evolutionary innovations through gain and loss of genes in the ectomycorrhizal Boletales.</title>
        <authorList>
            <person name="Wu G."/>
            <person name="Miyauchi S."/>
            <person name="Morin E."/>
            <person name="Yang Z.-L."/>
            <person name="Xu J."/>
            <person name="Martin F.M."/>
        </authorList>
    </citation>
    <scope>NUCLEOTIDE SEQUENCE</scope>
    <source>
        <strain evidence="3">BR01</strain>
    </source>
</reference>
<proteinExistence type="predicted"/>
<dbReference type="PANTHER" id="PTHR11707">
    <property type="entry name" value="L-ASPARAGINASE"/>
    <property type="match status" value="1"/>
</dbReference>
<dbReference type="PIRSF" id="PIRSF500176">
    <property type="entry name" value="L_ASNase"/>
    <property type="match status" value="1"/>
</dbReference>
<feature type="active site" evidence="1">
    <location>
        <position position="20"/>
    </location>
</feature>
<accession>A0A8I2YQM5</accession>
<dbReference type="OrthoDB" id="542841at2759"/>
<dbReference type="InterPro" id="IPR006034">
    <property type="entry name" value="Asparaginase/glutaminase-like"/>
</dbReference>
<dbReference type="PIRSF" id="PIRSF001220">
    <property type="entry name" value="L-ASNase_gatD"/>
    <property type="match status" value="1"/>
</dbReference>